<dbReference type="NCBIfam" id="TIGR02837">
    <property type="entry name" value="spore_II_R"/>
    <property type="match status" value="1"/>
</dbReference>
<comment type="caution">
    <text evidence="1">The sequence shown here is derived from an EMBL/GenBank/DDBJ whole genome shotgun (WGS) entry which is preliminary data.</text>
</comment>
<accession>A0A9D1M079</accession>
<organism evidence="1 2">
    <name type="scientific">Candidatus Merdicola faecigallinarum</name>
    <dbReference type="NCBI Taxonomy" id="2840862"/>
    <lineage>
        <taxon>Bacteria</taxon>
        <taxon>Bacillati</taxon>
        <taxon>Bacillota</taxon>
        <taxon>Clostridia</taxon>
        <taxon>Candidatus Merdicola</taxon>
    </lineage>
</organism>
<reference evidence="1" key="2">
    <citation type="journal article" date="2021" name="PeerJ">
        <title>Extensive microbial diversity within the chicken gut microbiome revealed by metagenomics and culture.</title>
        <authorList>
            <person name="Gilroy R."/>
            <person name="Ravi A."/>
            <person name="Getino M."/>
            <person name="Pursley I."/>
            <person name="Horton D.L."/>
            <person name="Alikhan N.F."/>
            <person name="Baker D."/>
            <person name="Gharbi K."/>
            <person name="Hall N."/>
            <person name="Watson M."/>
            <person name="Adriaenssens E.M."/>
            <person name="Foster-Nyarko E."/>
            <person name="Jarju S."/>
            <person name="Secka A."/>
            <person name="Antonio M."/>
            <person name="Oren A."/>
            <person name="Chaudhuri R.R."/>
            <person name="La Ragione R."/>
            <person name="Hildebrand F."/>
            <person name="Pallen M.J."/>
        </authorList>
    </citation>
    <scope>NUCLEOTIDE SEQUENCE</scope>
    <source>
        <strain evidence="1">CHK195-15760</strain>
    </source>
</reference>
<reference evidence="1" key="1">
    <citation type="submission" date="2020-10" db="EMBL/GenBank/DDBJ databases">
        <authorList>
            <person name="Gilroy R."/>
        </authorList>
    </citation>
    <scope>NUCLEOTIDE SEQUENCE</scope>
    <source>
        <strain evidence="1">CHK195-15760</strain>
    </source>
</reference>
<evidence type="ECO:0000313" key="1">
    <source>
        <dbReference type="EMBL" id="HIU51299.1"/>
    </source>
</evidence>
<protein>
    <submittedName>
        <fullName evidence="1">Stage II sporulation protein R</fullName>
    </submittedName>
</protein>
<dbReference type="InterPro" id="IPR014202">
    <property type="entry name" value="Spore_II_R"/>
</dbReference>
<dbReference type="AlphaFoldDB" id="A0A9D1M079"/>
<gene>
    <name evidence="1" type="primary">spoIIR</name>
    <name evidence="1" type="ORF">IAB70_01540</name>
</gene>
<dbReference type="Proteomes" id="UP000824093">
    <property type="component" value="Unassembled WGS sequence"/>
</dbReference>
<dbReference type="Pfam" id="PF09551">
    <property type="entry name" value="Spore_II_R"/>
    <property type="match status" value="1"/>
</dbReference>
<sequence>MKKIFNFLTSSTLKHIILLIFLFTCYIFLSASHYVNGVSSDLANSVFRLHVIANSDSEEDQNLKYKVRDRLLETMNQLSKDAHSKEEVIHIAQEHQSEFQKIAEKVVQENGFSYDISVKIGNFYFPTKDYGDISLPAGEYDALRIEIGNASGKNWWCVMFPPLCFVDISTGIVPSESKEYMKENLNEEEFSIVSTGNNSNSNDSTIKFKFKLLEFFGEHNVLTAKE</sequence>
<evidence type="ECO:0000313" key="2">
    <source>
        <dbReference type="Proteomes" id="UP000824093"/>
    </source>
</evidence>
<proteinExistence type="predicted"/>
<dbReference type="EMBL" id="DVNH01000014">
    <property type="protein sequence ID" value="HIU51299.1"/>
    <property type="molecule type" value="Genomic_DNA"/>
</dbReference>
<name>A0A9D1M079_9FIRM</name>